<dbReference type="SMART" id="SM00108">
    <property type="entry name" value="B_lectin"/>
    <property type="match status" value="1"/>
</dbReference>
<keyword evidence="4" id="KW-0812">Transmembrane</keyword>
<feature type="domain" description="Apple" evidence="7">
    <location>
        <begin position="341"/>
        <end position="422"/>
    </location>
</feature>
<organism evidence="8 9">
    <name type="scientific">Heracleum sosnowskyi</name>
    <dbReference type="NCBI Taxonomy" id="360622"/>
    <lineage>
        <taxon>Eukaryota</taxon>
        <taxon>Viridiplantae</taxon>
        <taxon>Streptophyta</taxon>
        <taxon>Embryophyta</taxon>
        <taxon>Tracheophyta</taxon>
        <taxon>Spermatophyta</taxon>
        <taxon>Magnoliopsida</taxon>
        <taxon>eudicotyledons</taxon>
        <taxon>Gunneridae</taxon>
        <taxon>Pentapetalae</taxon>
        <taxon>asterids</taxon>
        <taxon>campanulids</taxon>
        <taxon>Apiales</taxon>
        <taxon>Apiaceae</taxon>
        <taxon>Apioideae</taxon>
        <taxon>apioid superclade</taxon>
        <taxon>Tordylieae</taxon>
        <taxon>Tordyliinae</taxon>
        <taxon>Heracleum</taxon>
    </lineage>
</organism>
<dbReference type="Gene3D" id="3.50.4.10">
    <property type="entry name" value="Hepatocyte Growth Factor"/>
    <property type="match status" value="1"/>
</dbReference>
<dbReference type="GO" id="GO:0048544">
    <property type="term" value="P:recognition of pollen"/>
    <property type="evidence" value="ECO:0007669"/>
    <property type="project" value="InterPro"/>
</dbReference>
<keyword evidence="2" id="KW-1015">Disulfide bond</keyword>
<feature type="domain" description="Bulb-type lectin" evidence="6">
    <location>
        <begin position="23"/>
        <end position="145"/>
    </location>
</feature>
<evidence type="ECO:0000313" key="9">
    <source>
        <dbReference type="Proteomes" id="UP001237642"/>
    </source>
</evidence>
<reference evidence="8" key="1">
    <citation type="submission" date="2023-02" db="EMBL/GenBank/DDBJ databases">
        <title>Genome of toxic invasive species Heracleum sosnowskyi carries increased number of genes despite the absence of recent whole-genome duplications.</title>
        <authorList>
            <person name="Schelkunov M."/>
            <person name="Shtratnikova V."/>
            <person name="Makarenko M."/>
            <person name="Klepikova A."/>
            <person name="Omelchenko D."/>
            <person name="Novikova G."/>
            <person name="Obukhova E."/>
            <person name="Bogdanov V."/>
            <person name="Penin A."/>
            <person name="Logacheva M."/>
        </authorList>
    </citation>
    <scope>NUCLEOTIDE SEQUENCE</scope>
    <source>
        <strain evidence="8">Hsosn_3</strain>
        <tissue evidence="8">Leaf</tissue>
    </source>
</reference>
<evidence type="ECO:0000313" key="8">
    <source>
        <dbReference type="EMBL" id="KAK1355494.1"/>
    </source>
</evidence>
<dbReference type="Pfam" id="PF01453">
    <property type="entry name" value="B_lectin"/>
    <property type="match status" value="1"/>
</dbReference>
<evidence type="ECO:0000256" key="2">
    <source>
        <dbReference type="ARBA" id="ARBA00023157"/>
    </source>
</evidence>
<gene>
    <name evidence="8" type="ORF">POM88_048750</name>
</gene>
<dbReference type="SMART" id="SM00473">
    <property type="entry name" value="PAN_AP"/>
    <property type="match status" value="1"/>
</dbReference>
<dbReference type="InterPro" id="IPR036426">
    <property type="entry name" value="Bulb-type_lectin_dom_sf"/>
</dbReference>
<keyword evidence="8" id="KW-0808">Transferase</keyword>
<feature type="signal peptide" evidence="5">
    <location>
        <begin position="1"/>
        <end position="22"/>
    </location>
</feature>
<keyword evidence="8" id="KW-0418">Kinase</keyword>
<comment type="caution">
    <text evidence="8">The sequence shown here is derived from an EMBL/GenBank/DDBJ whole genome shotgun (WGS) entry which is preliminary data.</text>
</comment>
<dbReference type="InterPro" id="IPR003609">
    <property type="entry name" value="Pan_app"/>
</dbReference>
<evidence type="ECO:0000256" key="3">
    <source>
        <dbReference type="ARBA" id="ARBA00023180"/>
    </source>
</evidence>
<sequence>MKLTSIILFYSTLSYTLYNSLAVDTITSNQPIKDGETIISAGGEFELGFFSLGTSTNRYLGIWYKKISEKTVVWVANRETPLNNTLGMVRVNGAGITLQTANTSDGLIWSANTSRPIKNPCLQLLDTGNLVLRDEDQDINDVEDFSWQSFDHPGDTQLPGMKFGIDLVTGINRYYTSWKSADDPSPGSFTYRLDYNGYPQLLLRKGSVIWSRIGPWTGYQYSGMPNFSESEFYRYTFVFNDKEISDKFDAVNKSTILRAVLKPSGDTELLVWNDPKQIWVLYLSQKVSDCDRYGMCGAYGLCNIHKTPRCQCLKGFVPKFPEKWSTVDWSDGCVRRTNLVCGTEEGFMKFSGVKLPDTHQTSYNMTINLQECERLCLKNCSCTAYGNADVRTGGHGCILWFKDLMDIIEYTEYGQDLYVRMPASELVPSVKSRVTRKKAIILVTGVLMLVLFGVIFLLVFKKIKRQREENLKLSSGSAALNKIWSENIRSCRYLIMKEFQMLQVASVMTTNLDRVAMDLSTREC</sequence>
<dbReference type="CDD" id="cd00028">
    <property type="entry name" value="B_lectin"/>
    <property type="match status" value="1"/>
</dbReference>
<dbReference type="Pfam" id="PF08276">
    <property type="entry name" value="PAN_2"/>
    <property type="match status" value="1"/>
</dbReference>
<dbReference type="FunFam" id="2.90.10.10:FF:000004">
    <property type="entry name" value="G-type lectin S-receptor-like serine/threonine-protein kinase"/>
    <property type="match status" value="1"/>
</dbReference>
<dbReference type="SUPFAM" id="SSF51110">
    <property type="entry name" value="alpha-D-mannose-specific plant lectins"/>
    <property type="match status" value="1"/>
</dbReference>
<dbReference type="PROSITE" id="PS50927">
    <property type="entry name" value="BULB_LECTIN"/>
    <property type="match status" value="1"/>
</dbReference>
<dbReference type="PANTHER" id="PTHR32444:SF235">
    <property type="entry name" value="OS01G0783900 PROTEIN"/>
    <property type="match status" value="1"/>
</dbReference>
<feature type="transmembrane region" description="Helical" evidence="4">
    <location>
        <begin position="439"/>
        <end position="460"/>
    </location>
</feature>
<keyword evidence="9" id="KW-1185">Reference proteome</keyword>
<keyword evidence="4" id="KW-1133">Transmembrane helix</keyword>
<evidence type="ECO:0000256" key="5">
    <source>
        <dbReference type="SAM" id="SignalP"/>
    </source>
</evidence>
<evidence type="ECO:0000256" key="4">
    <source>
        <dbReference type="SAM" id="Phobius"/>
    </source>
</evidence>
<dbReference type="GO" id="GO:0016301">
    <property type="term" value="F:kinase activity"/>
    <property type="evidence" value="ECO:0007669"/>
    <property type="project" value="UniProtKB-KW"/>
</dbReference>
<name>A0AAD8GVW7_9APIA</name>
<dbReference type="CDD" id="cd01098">
    <property type="entry name" value="PAN_AP_plant"/>
    <property type="match status" value="1"/>
</dbReference>
<dbReference type="PANTHER" id="PTHR32444">
    <property type="entry name" value="BULB-TYPE LECTIN DOMAIN-CONTAINING PROTEIN"/>
    <property type="match status" value="1"/>
</dbReference>
<evidence type="ECO:0000256" key="1">
    <source>
        <dbReference type="ARBA" id="ARBA00022729"/>
    </source>
</evidence>
<dbReference type="Proteomes" id="UP001237642">
    <property type="component" value="Unassembled WGS sequence"/>
</dbReference>
<reference evidence="8" key="2">
    <citation type="submission" date="2023-05" db="EMBL/GenBank/DDBJ databases">
        <authorList>
            <person name="Schelkunov M.I."/>
        </authorList>
    </citation>
    <scope>NUCLEOTIDE SEQUENCE</scope>
    <source>
        <strain evidence="8">Hsosn_3</strain>
        <tissue evidence="8">Leaf</tissue>
    </source>
</reference>
<dbReference type="AlphaFoldDB" id="A0AAD8GVW7"/>
<keyword evidence="1 5" id="KW-0732">Signal</keyword>
<dbReference type="PROSITE" id="PS50948">
    <property type="entry name" value="PAN"/>
    <property type="match status" value="1"/>
</dbReference>
<protein>
    <submittedName>
        <fullName evidence="8">G-type lectin S-receptor-like serine/threonine-protein kinase</fullName>
    </submittedName>
</protein>
<proteinExistence type="predicted"/>
<evidence type="ECO:0000259" key="7">
    <source>
        <dbReference type="PROSITE" id="PS50948"/>
    </source>
</evidence>
<dbReference type="Pfam" id="PF00954">
    <property type="entry name" value="S_locus_glycop"/>
    <property type="match status" value="1"/>
</dbReference>
<keyword evidence="4" id="KW-0472">Membrane</keyword>
<feature type="chain" id="PRO_5042207801" evidence="5">
    <location>
        <begin position="23"/>
        <end position="524"/>
    </location>
</feature>
<dbReference type="EMBL" id="JAUIZM010000011">
    <property type="protein sequence ID" value="KAK1355494.1"/>
    <property type="molecule type" value="Genomic_DNA"/>
</dbReference>
<dbReference type="InterPro" id="IPR001480">
    <property type="entry name" value="Bulb-type_lectin_dom"/>
</dbReference>
<dbReference type="InterPro" id="IPR000858">
    <property type="entry name" value="S_locus_glycoprot_dom"/>
</dbReference>
<accession>A0AAD8GVW7</accession>
<keyword evidence="3" id="KW-0325">Glycoprotein</keyword>
<dbReference type="Gene3D" id="2.90.10.10">
    <property type="entry name" value="Bulb-type lectin domain"/>
    <property type="match status" value="1"/>
</dbReference>
<evidence type="ECO:0000259" key="6">
    <source>
        <dbReference type="PROSITE" id="PS50927"/>
    </source>
</evidence>